<feature type="transmembrane region" description="Helical" evidence="2">
    <location>
        <begin position="235"/>
        <end position="258"/>
    </location>
</feature>
<feature type="region of interest" description="Disordered" evidence="1">
    <location>
        <begin position="1"/>
        <end position="23"/>
    </location>
</feature>
<feature type="transmembrane region" description="Helical" evidence="2">
    <location>
        <begin position="151"/>
        <end position="168"/>
    </location>
</feature>
<name>A0A2V4NP50_9ACTN</name>
<dbReference type="PANTHER" id="PTHR36840">
    <property type="entry name" value="BLL5714 PROTEIN"/>
    <property type="match status" value="1"/>
</dbReference>
<feature type="transmembrane region" description="Helical" evidence="2">
    <location>
        <begin position="340"/>
        <end position="356"/>
    </location>
</feature>
<keyword evidence="2" id="KW-0812">Transmembrane</keyword>
<organism evidence="3 4">
    <name type="scientific">Streptomyces tateyamensis</name>
    <dbReference type="NCBI Taxonomy" id="565073"/>
    <lineage>
        <taxon>Bacteria</taxon>
        <taxon>Bacillati</taxon>
        <taxon>Actinomycetota</taxon>
        <taxon>Actinomycetes</taxon>
        <taxon>Kitasatosporales</taxon>
        <taxon>Streptomycetaceae</taxon>
        <taxon>Streptomyces</taxon>
    </lineage>
</organism>
<feature type="transmembrane region" description="Helical" evidence="2">
    <location>
        <begin position="38"/>
        <end position="59"/>
    </location>
</feature>
<feature type="transmembrane region" description="Helical" evidence="2">
    <location>
        <begin position="313"/>
        <end position="333"/>
    </location>
</feature>
<protein>
    <submittedName>
        <fullName evidence="3">Low temperature requirement protein A</fullName>
    </submittedName>
</protein>
<feature type="transmembrane region" description="Helical" evidence="2">
    <location>
        <begin position="65"/>
        <end position="87"/>
    </location>
</feature>
<dbReference type="InterPro" id="IPR010640">
    <property type="entry name" value="Low_temperature_requirement_A"/>
</dbReference>
<accession>A0A2V4NP50</accession>
<feature type="transmembrane region" description="Helical" evidence="2">
    <location>
        <begin position="211"/>
        <end position="229"/>
    </location>
</feature>
<dbReference type="RefSeq" id="WP_110666259.1">
    <property type="nucleotide sequence ID" value="NZ_PYBW01000018.1"/>
</dbReference>
<dbReference type="AlphaFoldDB" id="A0A2V4NP50"/>
<feature type="compositionally biased region" description="Pro residues" evidence="1">
    <location>
        <begin position="12"/>
        <end position="22"/>
    </location>
</feature>
<evidence type="ECO:0000256" key="2">
    <source>
        <dbReference type="SAM" id="Phobius"/>
    </source>
</evidence>
<evidence type="ECO:0000313" key="4">
    <source>
        <dbReference type="Proteomes" id="UP000248039"/>
    </source>
</evidence>
<feature type="transmembrane region" description="Helical" evidence="2">
    <location>
        <begin position="174"/>
        <end position="191"/>
    </location>
</feature>
<gene>
    <name evidence="3" type="ORF">C7C46_05435</name>
</gene>
<keyword evidence="4" id="KW-1185">Reference proteome</keyword>
<dbReference type="Pfam" id="PF06772">
    <property type="entry name" value="LtrA"/>
    <property type="match status" value="1"/>
</dbReference>
<feature type="transmembrane region" description="Helical" evidence="2">
    <location>
        <begin position="362"/>
        <end position="379"/>
    </location>
</feature>
<evidence type="ECO:0000256" key="1">
    <source>
        <dbReference type="SAM" id="MobiDB-lite"/>
    </source>
</evidence>
<dbReference type="PANTHER" id="PTHR36840:SF1">
    <property type="entry name" value="BLL5714 PROTEIN"/>
    <property type="match status" value="1"/>
</dbReference>
<comment type="caution">
    <text evidence="3">The sequence shown here is derived from an EMBL/GenBank/DDBJ whole genome shotgun (WGS) entry which is preliminary data.</text>
</comment>
<sequence>MQQDPRAAAATPAPPPPRPSPAPRLELEVAKPVSWVELFYDLVFVFAVTQVTSLLTHHGGWTGLLAAWVVFTPFWWSWVGSSVLANLTDVDRTRDRLRLFGIVLATLMMTTMIPHALNGEGTLFAVSFVVLRGLLVWWSKDAFQRLRLNPFTLSAFVISPLVLLSSRLPEHQRVLVWGVLMVAELSTTYLLRARLAGIRVEPSHLPERFGLVIMISLGESIGTVGRAMSEGIQPLQLLALIEVFVLCCGLWWIYFHFSNAAIEHQLRTRDNQSQVVRELLAYGHYLLTLAIIVISVSTGRVVATPLPPLPTGLTWLACGGTALFLAVFAWPRWGLRRRLVVLRLSVAAAGLLLGLLGGRLPGVLLIGLLAALVAVTSWAETSRMLPKEPCACGCRSKRHYVPHHLVQSWREHSAP</sequence>
<feature type="transmembrane region" description="Helical" evidence="2">
    <location>
        <begin position="279"/>
        <end position="301"/>
    </location>
</feature>
<proteinExistence type="predicted"/>
<reference evidence="3 4" key="1">
    <citation type="submission" date="2018-03" db="EMBL/GenBank/DDBJ databases">
        <title>Bioinformatic expansion and discovery of thiopeptide antibiotics.</title>
        <authorList>
            <person name="Schwalen C.J."/>
            <person name="Hudson G.A."/>
            <person name="Mitchell D.A."/>
        </authorList>
    </citation>
    <scope>NUCLEOTIDE SEQUENCE [LARGE SCALE GENOMIC DNA]</scope>
    <source>
        <strain evidence="3 4">ATCC 21389</strain>
    </source>
</reference>
<feature type="transmembrane region" description="Helical" evidence="2">
    <location>
        <begin position="123"/>
        <end position="139"/>
    </location>
</feature>
<dbReference type="Proteomes" id="UP000248039">
    <property type="component" value="Unassembled WGS sequence"/>
</dbReference>
<keyword evidence="2" id="KW-1133">Transmembrane helix</keyword>
<feature type="transmembrane region" description="Helical" evidence="2">
    <location>
        <begin position="99"/>
        <end position="117"/>
    </location>
</feature>
<keyword evidence="2" id="KW-0472">Membrane</keyword>
<dbReference type="EMBL" id="PYBW01000018">
    <property type="protein sequence ID" value="PYC86931.1"/>
    <property type="molecule type" value="Genomic_DNA"/>
</dbReference>
<dbReference type="OrthoDB" id="7698234at2"/>
<evidence type="ECO:0000313" key="3">
    <source>
        <dbReference type="EMBL" id="PYC86931.1"/>
    </source>
</evidence>
<feature type="compositionally biased region" description="Low complexity" evidence="1">
    <location>
        <begin position="1"/>
        <end position="11"/>
    </location>
</feature>